<feature type="domain" description="At1g61320/AtMIF1 LRR" evidence="1">
    <location>
        <begin position="1"/>
        <end position="244"/>
    </location>
</feature>
<dbReference type="OMA" id="PHEQVST"/>
<gene>
    <name evidence="2" type="ORF">TRITD_5Av1G154130</name>
</gene>
<dbReference type="Pfam" id="PF23622">
    <property type="entry name" value="LRR_At1g61320_AtMIF1"/>
    <property type="match status" value="1"/>
</dbReference>
<dbReference type="PANTHER" id="PTHR34145:SF38">
    <property type="entry name" value="EXPRESSED PROTEIN"/>
    <property type="match status" value="1"/>
</dbReference>
<accession>A0A9R0WPW2</accession>
<dbReference type="PANTHER" id="PTHR34145">
    <property type="entry name" value="OS02G0105600 PROTEIN"/>
    <property type="match status" value="1"/>
</dbReference>
<dbReference type="Proteomes" id="UP000324705">
    <property type="component" value="Chromosome 5A"/>
</dbReference>
<evidence type="ECO:0000259" key="1">
    <source>
        <dbReference type="Pfam" id="PF23622"/>
    </source>
</evidence>
<evidence type="ECO:0000313" key="2">
    <source>
        <dbReference type="EMBL" id="VAI18619.1"/>
    </source>
</evidence>
<name>A0A9R0WPW2_TRITD</name>
<dbReference type="AlphaFoldDB" id="A0A9R0WPW2"/>
<evidence type="ECO:0000313" key="3">
    <source>
        <dbReference type="Proteomes" id="UP000324705"/>
    </source>
</evidence>
<organism evidence="2 3">
    <name type="scientific">Triticum turgidum subsp. durum</name>
    <name type="common">Durum wheat</name>
    <name type="synonym">Triticum durum</name>
    <dbReference type="NCBI Taxonomy" id="4567"/>
    <lineage>
        <taxon>Eukaryota</taxon>
        <taxon>Viridiplantae</taxon>
        <taxon>Streptophyta</taxon>
        <taxon>Embryophyta</taxon>
        <taxon>Tracheophyta</taxon>
        <taxon>Spermatophyta</taxon>
        <taxon>Magnoliopsida</taxon>
        <taxon>Liliopsida</taxon>
        <taxon>Poales</taxon>
        <taxon>Poaceae</taxon>
        <taxon>BOP clade</taxon>
        <taxon>Pooideae</taxon>
        <taxon>Triticodae</taxon>
        <taxon>Triticeae</taxon>
        <taxon>Triticinae</taxon>
        <taxon>Triticum</taxon>
    </lineage>
</organism>
<proteinExistence type="predicted"/>
<dbReference type="InterPro" id="IPR053772">
    <property type="entry name" value="At1g61320/At1g61330-like"/>
</dbReference>
<reference evidence="2 3" key="1">
    <citation type="submission" date="2017-09" db="EMBL/GenBank/DDBJ databases">
        <authorList>
            <consortium name="International Durum Wheat Genome Sequencing Consortium (IDWGSC)"/>
            <person name="Milanesi L."/>
        </authorList>
    </citation>
    <scope>NUCLEOTIDE SEQUENCE [LARGE SCALE GENOMIC DNA]</scope>
    <source>
        <strain evidence="3">cv. Svevo</strain>
    </source>
</reference>
<protein>
    <recommendedName>
        <fullName evidence="1">At1g61320/AtMIF1 LRR domain-containing protein</fullName>
    </recommendedName>
</protein>
<keyword evidence="3" id="KW-1185">Reference proteome</keyword>
<sequence length="251" mass="27601">MLHAIESNAPDISSVDLGLGDQVDFSVSLGDGSSQVKQLRISPASPSYALGKLPSITPGVEVLNISLLPHEQVSTPMVPGKFHHLKYLNISLPAVSAVDEYDYLSLLAFLDASPALETLVLRSARIMNCVNRGYGRIHCDVSHLTREQEFRHGSLKNVTIYSFYSAESLIELTCRMLKHTASLECLTLDTTYGYSRCSSCRSGRCFSMDTRDVLQAQKALVAIRRRIKPQVPCNVNLIVVEPCSSCHVSDN</sequence>
<dbReference type="Gramene" id="TRITD5Av1G154130.1">
    <property type="protein sequence ID" value="TRITD5Av1G154130.1"/>
    <property type="gene ID" value="TRITD5Av1G154130"/>
</dbReference>
<dbReference type="InterPro" id="IPR055357">
    <property type="entry name" value="LRR_At1g61320_AtMIF1"/>
</dbReference>
<dbReference type="EMBL" id="LT934119">
    <property type="protein sequence ID" value="VAI18619.1"/>
    <property type="molecule type" value="Genomic_DNA"/>
</dbReference>